<dbReference type="AlphaFoldDB" id="A0A1Q3CRH9"/>
<gene>
    <name evidence="1" type="ORF">CFOL_v3_26192</name>
</gene>
<feature type="non-terminal residue" evidence="1">
    <location>
        <position position="1"/>
    </location>
</feature>
<sequence length="88" mass="10260">PFEAAYGLKPQHILDLVPLPQEARVSDDGEAFVDHIRRVHEEEFEEADMVLVHLRNERYPKETYHEGKVVWTMQSVKKIGSNAYLIEL</sequence>
<evidence type="ECO:0000313" key="2">
    <source>
        <dbReference type="Proteomes" id="UP000187406"/>
    </source>
</evidence>
<proteinExistence type="predicted"/>
<dbReference type="OrthoDB" id="10479570at2759"/>
<name>A0A1Q3CRH9_CEPFO</name>
<protein>
    <submittedName>
        <fullName evidence="1">Uncharacterized protein</fullName>
    </submittedName>
</protein>
<dbReference type="Proteomes" id="UP000187406">
    <property type="component" value="Unassembled WGS sequence"/>
</dbReference>
<organism evidence="1 2">
    <name type="scientific">Cephalotus follicularis</name>
    <name type="common">Albany pitcher plant</name>
    <dbReference type="NCBI Taxonomy" id="3775"/>
    <lineage>
        <taxon>Eukaryota</taxon>
        <taxon>Viridiplantae</taxon>
        <taxon>Streptophyta</taxon>
        <taxon>Embryophyta</taxon>
        <taxon>Tracheophyta</taxon>
        <taxon>Spermatophyta</taxon>
        <taxon>Magnoliopsida</taxon>
        <taxon>eudicotyledons</taxon>
        <taxon>Gunneridae</taxon>
        <taxon>Pentapetalae</taxon>
        <taxon>rosids</taxon>
        <taxon>fabids</taxon>
        <taxon>Oxalidales</taxon>
        <taxon>Cephalotaceae</taxon>
        <taxon>Cephalotus</taxon>
    </lineage>
</organism>
<comment type="caution">
    <text evidence="1">The sequence shown here is derived from an EMBL/GenBank/DDBJ whole genome shotgun (WGS) entry which is preliminary data.</text>
</comment>
<dbReference type="InParanoid" id="A0A1Q3CRH9"/>
<dbReference type="EMBL" id="BDDD01002703">
    <property type="protein sequence ID" value="GAV82741.1"/>
    <property type="molecule type" value="Genomic_DNA"/>
</dbReference>
<keyword evidence="2" id="KW-1185">Reference proteome</keyword>
<accession>A0A1Q3CRH9</accession>
<evidence type="ECO:0000313" key="1">
    <source>
        <dbReference type="EMBL" id="GAV82741.1"/>
    </source>
</evidence>
<reference evidence="2" key="1">
    <citation type="submission" date="2016-04" db="EMBL/GenBank/DDBJ databases">
        <title>Cephalotus genome sequencing.</title>
        <authorList>
            <person name="Fukushima K."/>
            <person name="Hasebe M."/>
            <person name="Fang X."/>
        </authorList>
    </citation>
    <scope>NUCLEOTIDE SEQUENCE [LARGE SCALE GENOMIC DNA]</scope>
    <source>
        <strain evidence="2">cv. St1</strain>
    </source>
</reference>